<dbReference type="InterPro" id="IPR000209">
    <property type="entry name" value="Peptidase_S8/S53_dom"/>
</dbReference>
<dbReference type="PANTHER" id="PTHR43806:SF65">
    <property type="entry name" value="SERINE PROTEASE APRX"/>
    <property type="match status" value="1"/>
</dbReference>
<evidence type="ECO:0000259" key="14">
    <source>
        <dbReference type="Pfam" id="PF02225"/>
    </source>
</evidence>
<keyword evidence="6 9" id="KW-0378">Hydrolase</keyword>
<evidence type="ECO:0000256" key="1">
    <source>
        <dbReference type="ARBA" id="ARBA00011073"/>
    </source>
</evidence>
<feature type="active site" description="Charge relay system" evidence="8 9">
    <location>
        <position position="600"/>
    </location>
</feature>
<feature type="active site" description="Charge relay system" evidence="8 9">
    <location>
        <position position="274"/>
    </location>
</feature>
<dbReference type="InterPro" id="IPR013783">
    <property type="entry name" value="Ig-like_fold"/>
</dbReference>
<evidence type="ECO:0000259" key="13">
    <source>
        <dbReference type="Pfam" id="PF00082"/>
    </source>
</evidence>
<dbReference type="Pfam" id="PF02225">
    <property type="entry name" value="PA"/>
    <property type="match status" value="1"/>
</dbReference>
<evidence type="ECO:0000256" key="7">
    <source>
        <dbReference type="ARBA" id="ARBA00022825"/>
    </source>
</evidence>
<dbReference type="InterPro" id="IPR023827">
    <property type="entry name" value="Peptidase_S8_Asp-AS"/>
</dbReference>
<comment type="caution">
    <text evidence="16">The sequence shown here is derived from an EMBL/GenBank/DDBJ whole genome shotgun (WGS) entry which is preliminary data.</text>
</comment>
<evidence type="ECO:0000256" key="3">
    <source>
        <dbReference type="ARBA" id="ARBA00022525"/>
    </source>
</evidence>
<accession>A0A7W8CR83</accession>
<dbReference type="Gene3D" id="3.40.50.200">
    <property type="entry name" value="Peptidase S8/S53 domain"/>
    <property type="match status" value="1"/>
</dbReference>
<protein>
    <submittedName>
        <fullName evidence="16">Subtilisin family serine protease</fullName>
    </submittedName>
</protein>
<feature type="active site" description="Charge relay system" evidence="8 9">
    <location>
        <position position="212"/>
    </location>
</feature>
<organism evidence="16 17">
    <name type="scientific">Planococcus koreensis</name>
    <dbReference type="NCBI Taxonomy" id="112331"/>
    <lineage>
        <taxon>Bacteria</taxon>
        <taxon>Bacillati</taxon>
        <taxon>Bacillota</taxon>
        <taxon>Bacilli</taxon>
        <taxon>Bacillales</taxon>
        <taxon>Caryophanaceae</taxon>
        <taxon>Planococcus</taxon>
    </lineage>
</organism>
<feature type="compositionally biased region" description="Basic and acidic residues" evidence="11">
    <location>
        <begin position="242"/>
        <end position="259"/>
    </location>
</feature>
<comment type="similarity">
    <text evidence="1 9 10">Belongs to the peptidase S8 family.</text>
</comment>
<feature type="domain" description="PA" evidence="14">
    <location>
        <begin position="435"/>
        <end position="521"/>
    </location>
</feature>
<evidence type="ECO:0000256" key="11">
    <source>
        <dbReference type="SAM" id="MobiDB-lite"/>
    </source>
</evidence>
<proteinExistence type="inferred from homology"/>
<dbReference type="InterPro" id="IPR015500">
    <property type="entry name" value="Peptidase_S8_subtilisin-rel"/>
</dbReference>
<dbReference type="InterPro" id="IPR022398">
    <property type="entry name" value="Peptidase_S8_His-AS"/>
</dbReference>
<evidence type="ECO:0000256" key="9">
    <source>
        <dbReference type="PROSITE-ProRule" id="PRU01240"/>
    </source>
</evidence>
<dbReference type="InterPro" id="IPR010259">
    <property type="entry name" value="S8pro/Inhibitor_I9"/>
</dbReference>
<dbReference type="PRINTS" id="PR00723">
    <property type="entry name" value="SUBTILISIN"/>
</dbReference>
<dbReference type="InterPro" id="IPR046450">
    <property type="entry name" value="PA_dom_sf"/>
</dbReference>
<keyword evidence="4 9" id="KW-0645">Protease</keyword>
<name>A0A7W8CR83_9BACL</name>
<dbReference type="PROSITE" id="PS51892">
    <property type="entry name" value="SUBTILASE"/>
    <property type="match status" value="1"/>
</dbReference>
<dbReference type="SUPFAM" id="SSF52743">
    <property type="entry name" value="Subtilisin-like"/>
    <property type="match status" value="1"/>
</dbReference>
<dbReference type="GO" id="GO:0006508">
    <property type="term" value="P:proteolysis"/>
    <property type="evidence" value="ECO:0007669"/>
    <property type="project" value="UniProtKB-KW"/>
</dbReference>
<keyword evidence="17" id="KW-1185">Reference proteome</keyword>
<dbReference type="PROSITE" id="PS00138">
    <property type="entry name" value="SUBTILASE_SER"/>
    <property type="match status" value="1"/>
</dbReference>
<dbReference type="InterPro" id="IPR050131">
    <property type="entry name" value="Peptidase_S8_subtilisin-like"/>
</dbReference>
<reference evidence="16 17" key="1">
    <citation type="submission" date="2020-08" db="EMBL/GenBank/DDBJ databases">
        <title>Genomic Encyclopedia of Type Strains, Phase IV (KMG-IV): sequencing the most valuable type-strain genomes for metagenomic binning, comparative biology and taxonomic classification.</title>
        <authorList>
            <person name="Goeker M."/>
        </authorList>
    </citation>
    <scope>NUCLEOTIDE SEQUENCE [LARGE SCALE GENOMIC DNA]</scope>
    <source>
        <strain evidence="16 17">DSM 15895</strain>
    </source>
</reference>
<dbReference type="Gene3D" id="3.50.30.30">
    <property type="match status" value="1"/>
</dbReference>
<evidence type="ECO:0000259" key="15">
    <source>
        <dbReference type="Pfam" id="PF05922"/>
    </source>
</evidence>
<sequence length="1007" mass="107633">MKSQGFKQLFTILLIFFLVAALWPAAALSAPPVNAPTAGDFEMRAAIVEQTDVLQGEPQLHPDLKSLSGDQQVAVIVHLSKKPVGLEIGASSLKGESVTAAQTDKIEAAIVNQQTSAKVAMAETGIAYEEGYSYTQVLNGFSANVKAADLAKLLEIEGVAFVEPDVQMHATASTEQDQKFTAAFSKSTSFLGVDRLWAEGIEGQGVKVGVLDTGIDPDHPEFAGVYKGGKNFVPHSPYYKKARAEDDPSETKPSERASDSSEINNWELPFATSHGTHVAGTIAARGANSFGFKGIAPKVELYAYRVLGAYGMGSQSWIIAGIEEAVRQDLDIINLSLASNSNSEARAESFALNNAMFAGTLAITAAGNAGLYRGSVTSPGTSRLAVTVGSSTIPEERFSGTVKLNAGNFELNKKHNLMASETDENPAQQLTGTFDVVAIPNAGEKIDYSKLSVKGKVALVSSGAIEYHDKVKFAKEAGAKAVLIHNIRDGAQAPEPSGFFLGDSFDYIPAFDLSQTDGEKIRQQLLVSKGTVSFSGITMTKTKGDAIAEYSASGPSSPNFDIKPDIIAPGTSIMSAKPMYKADFPAADYSEAYIRQTGTSMATPHITGVAALILQAHPSWKPFDVKVALSNSAKILDTNAYDVFAQGAGRVQAYDAARPQFLAYSHDKAVLNGTGTVVDNVKGTITFGHQPLNKSNISVTKKVTVKDITGKGGALKVTVDTKKSFGNAKVTVDKPSFILNGEQELNVTLTASKQQGTVNGDEILGYVHIKGANYDVSLPFAADFSAMPLAEIQNFSITEDDLSFNNDGINDFAEINFKLTGPVGKNTIELYDLMNPSSGAFQNGFIGYIHASPTLAAGTYKMPLLGLYRPWNGEPLKKIPDSLYQMHYMSEPLGDDWNYLYDYIVPVIVKTTKPKISGSVIAGQGVGRVIDKYIDYNKKLIEFEVPYDLNSKLHASYQLNGEGDAVPVTLDQNGAFNFPLPGFTEGTDNITLTVTDEAGNKGTSVLE</sequence>
<evidence type="ECO:0000256" key="5">
    <source>
        <dbReference type="ARBA" id="ARBA00022729"/>
    </source>
</evidence>
<dbReference type="EMBL" id="JACHHE010000002">
    <property type="protein sequence ID" value="MBB5179399.1"/>
    <property type="molecule type" value="Genomic_DNA"/>
</dbReference>
<evidence type="ECO:0000256" key="10">
    <source>
        <dbReference type="RuleBase" id="RU003355"/>
    </source>
</evidence>
<dbReference type="SUPFAM" id="SSF52025">
    <property type="entry name" value="PA domain"/>
    <property type="match status" value="1"/>
</dbReference>
<dbReference type="Pfam" id="PF05922">
    <property type="entry name" value="Inhibitor_I9"/>
    <property type="match status" value="1"/>
</dbReference>
<evidence type="ECO:0000256" key="8">
    <source>
        <dbReference type="PIRSR" id="PIRSR615500-1"/>
    </source>
</evidence>
<keyword evidence="5 12" id="KW-0732">Signal</keyword>
<dbReference type="CDD" id="cd07474">
    <property type="entry name" value="Peptidases_S8_subtilisin_Vpr-like"/>
    <property type="match status" value="1"/>
</dbReference>
<feature type="chain" id="PRO_5038732070" evidence="12">
    <location>
        <begin position="30"/>
        <end position="1007"/>
    </location>
</feature>
<dbReference type="AlphaFoldDB" id="A0A7W8CR83"/>
<dbReference type="InterPro" id="IPR034213">
    <property type="entry name" value="S8_Vpr-like"/>
</dbReference>
<keyword evidence="7 9" id="KW-0720">Serine protease</keyword>
<keyword evidence="3" id="KW-0964">Secreted</keyword>
<dbReference type="InterPro" id="IPR023828">
    <property type="entry name" value="Peptidase_S8_Ser-AS"/>
</dbReference>
<dbReference type="InterPro" id="IPR036852">
    <property type="entry name" value="Peptidase_S8/S53_dom_sf"/>
</dbReference>
<evidence type="ECO:0000256" key="12">
    <source>
        <dbReference type="SAM" id="SignalP"/>
    </source>
</evidence>
<feature type="region of interest" description="Disordered" evidence="11">
    <location>
        <begin position="241"/>
        <end position="264"/>
    </location>
</feature>
<gene>
    <name evidence="16" type="ORF">HNQ44_000823</name>
</gene>
<evidence type="ECO:0000256" key="6">
    <source>
        <dbReference type="ARBA" id="ARBA00022801"/>
    </source>
</evidence>
<dbReference type="OrthoDB" id="9798386at2"/>
<evidence type="ECO:0000313" key="17">
    <source>
        <dbReference type="Proteomes" id="UP000525923"/>
    </source>
</evidence>
<dbReference type="RefSeq" id="WP_135501635.1">
    <property type="nucleotide sequence ID" value="NZ_JACHHE010000002.1"/>
</dbReference>
<dbReference type="InterPro" id="IPR003137">
    <property type="entry name" value="PA_domain"/>
</dbReference>
<feature type="domain" description="Peptidase S8/S53" evidence="13">
    <location>
        <begin position="203"/>
        <end position="649"/>
    </location>
</feature>
<feature type="domain" description="Inhibitor I9" evidence="15">
    <location>
        <begin position="75"/>
        <end position="169"/>
    </location>
</feature>
<dbReference type="Proteomes" id="UP000525923">
    <property type="component" value="Unassembled WGS sequence"/>
</dbReference>
<evidence type="ECO:0000313" key="16">
    <source>
        <dbReference type="EMBL" id="MBB5179399.1"/>
    </source>
</evidence>
<evidence type="ECO:0000256" key="2">
    <source>
        <dbReference type="ARBA" id="ARBA00022512"/>
    </source>
</evidence>
<dbReference type="Gene3D" id="2.60.40.10">
    <property type="entry name" value="Immunoglobulins"/>
    <property type="match status" value="1"/>
</dbReference>
<dbReference type="PROSITE" id="PS00137">
    <property type="entry name" value="SUBTILASE_HIS"/>
    <property type="match status" value="1"/>
</dbReference>
<feature type="signal peptide" evidence="12">
    <location>
        <begin position="1"/>
        <end position="29"/>
    </location>
</feature>
<dbReference type="GO" id="GO:0004252">
    <property type="term" value="F:serine-type endopeptidase activity"/>
    <property type="evidence" value="ECO:0007669"/>
    <property type="project" value="UniProtKB-UniRule"/>
</dbReference>
<dbReference type="Pfam" id="PF00082">
    <property type="entry name" value="Peptidase_S8"/>
    <property type="match status" value="1"/>
</dbReference>
<dbReference type="PROSITE" id="PS00136">
    <property type="entry name" value="SUBTILASE_ASP"/>
    <property type="match status" value="1"/>
</dbReference>
<dbReference type="PANTHER" id="PTHR43806">
    <property type="entry name" value="PEPTIDASE S8"/>
    <property type="match status" value="1"/>
</dbReference>
<keyword evidence="2" id="KW-0134">Cell wall</keyword>
<evidence type="ECO:0000256" key="4">
    <source>
        <dbReference type="ARBA" id="ARBA00022670"/>
    </source>
</evidence>